<evidence type="ECO:0000313" key="4">
    <source>
        <dbReference type="Proteomes" id="UP000789359"/>
    </source>
</evidence>
<protein>
    <submittedName>
        <fullName evidence="3">Uncharacterized protein</fullName>
    </submittedName>
</protein>
<accession>A0ABM8Q252</accession>
<proteinExistence type="predicted"/>
<dbReference type="Proteomes" id="UP000789359">
    <property type="component" value="Unassembled WGS sequence"/>
</dbReference>
<keyword evidence="4" id="KW-1185">Reference proteome</keyword>
<gene>
    <name evidence="3" type="ORF">LMG8286_00587</name>
</gene>
<evidence type="ECO:0000313" key="3">
    <source>
        <dbReference type="EMBL" id="CAD7286881.1"/>
    </source>
</evidence>
<feature type="coiled-coil region" evidence="1">
    <location>
        <begin position="117"/>
        <end position="144"/>
    </location>
</feature>
<keyword evidence="1" id="KW-0175">Coiled coil</keyword>
<evidence type="ECO:0000256" key="1">
    <source>
        <dbReference type="SAM" id="Coils"/>
    </source>
</evidence>
<dbReference type="RefSeq" id="WP_230056366.1">
    <property type="nucleotide sequence ID" value="NZ_CAJHOE010000001.1"/>
</dbReference>
<dbReference type="EMBL" id="CAJHOE010000001">
    <property type="protein sequence ID" value="CAD7286881.1"/>
    <property type="molecule type" value="Genomic_DNA"/>
</dbReference>
<sequence length="169" mass="19427">MAIISNSDHISEASNAVLALENNIAQGKELIIQSKDIVTLINNALSNMKYETKKSSEIIDSKIQEILNVNNTIDKNMQHQLKRVDSLIKKLHSGFFFFGFKTIALVFVLALSFWGYSLLENKKIKELEEELANTQKLLDDFRSFIIYTYGNDKKAKNAYSMWKEKNTNR</sequence>
<evidence type="ECO:0000256" key="2">
    <source>
        <dbReference type="SAM" id="Phobius"/>
    </source>
</evidence>
<reference evidence="3 4" key="1">
    <citation type="submission" date="2020-11" db="EMBL/GenBank/DDBJ databases">
        <authorList>
            <person name="Peeters C."/>
        </authorList>
    </citation>
    <scope>NUCLEOTIDE SEQUENCE [LARGE SCALE GENOMIC DNA]</scope>
    <source>
        <strain evidence="3 4">LMG 8286</strain>
    </source>
</reference>
<keyword evidence="2" id="KW-0812">Transmembrane</keyword>
<organism evidence="3 4">
    <name type="scientific">Campylobacter suis</name>
    <dbReference type="NCBI Taxonomy" id="2790657"/>
    <lineage>
        <taxon>Bacteria</taxon>
        <taxon>Pseudomonadati</taxon>
        <taxon>Campylobacterota</taxon>
        <taxon>Epsilonproteobacteria</taxon>
        <taxon>Campylobacterales</taxon>
        <taxon>Campylobacteraceae</taxon>
        <taxon>Campylobacter</taxon>
    </lineage>
</organism>
<name>A0ABM8Q252_9BACT</name>
<comment type="caution">
    <text evidence="3">The sequence shown here is derived from an EMBL/GenBank/DDBJ whole genome shotgun (WGS) entry which is preliminary data.</text>
</comment>
<feature type="transmembrane region" description="Helical" evidence="2">
    <location>
        <begin position="95"/>
        <end position="116"/>
    </location>
</feature>
<keyword evidence="2" id="KW-0472">Membrane</keyword>
<keyword evidence="2" id="KW-1133">Transmembrane helix</keyword>